<dbReference type="GO" id="GO:0098552">
    <property type="term" value="C:side of membrane"/>
    <property type="evidence" value="ECO:0007669"/>
    <property type="project" value="UniProtKB-KW"/>
</dbReference>
<dbReference type="SUPFAM" id="SSF47699">
    <property type="entry name" value="Bifunctional inhibitor/lipid-transfer protein/seed storage 2S albumin"/>
    <property type="match status" value="1"/>
</dbReference>
<dbReference type="InterPro" id="IPR016140">
    <property type="entry name" value="Bifunc_inhib/LTP/seed_store"/>
</dbReference>
<comment type="similarity">
    <text evidence="2">Belongs to the plant LTP family.</text>
</comment>
<evidence type="ECO:0000256" key="11">
    <source>
        <dbReference type="SAM" id="SignalP"/>
    </source>
</evidence>
<feature type="region of interest" description="Disordered" evidence="9">
    <location>
        <begin position="112"/>
        <end position="161"/>
    </location>
</feature>
<dbReference type="Pfam" id="PF14368">
    <property type="entry name" value="LTP_2"/>
    <property type="match status" value="1"/>
</dbReference>
<reference evidence="13 14" key="1">
    <citation type="submission" date="2021-09" db="EMBL/GenBank/DDBJ databases">
        <title>Genomic insights and catalytic innovation underlie evolution of tropane alkaloids biosynthesis.</title>
        <authorList>
            <person name="Wang Y.-J."/>
            <person name="Tian T."/>
            <person name="Huang J.-P."/>
            <person name="Huang S.-X."/>
        </authorList>
    </citation>
    <scope>NUCLEOTIDE SEQUENCE [LARGE SCALE GENOMIC DNA]</scope>
    <source>
        <strain evidence="13">KIB-2018</strain>
        <tissue evidence="13">Leaf</tissue>
    </source>
</reference>
<keyword evidence="10" id="KW-1133">Transmembrane helix</keyword>
<keyword evidence="4" id="KW-0336">GPI-anchor</keyword>
<organism evidence="13 14">
    <name type="scientific">Erythroxylum novogranatense</name>
    <dbReference type="NCBI Taxonomy" id="1862640"/>
    <lineage>
        <taxon>Eukaryota</taxon>
        <taxon>Viridiplantae</taxon>
        <taxon>Streptophyta</taxon>
        <taxon>Embryophyta</taxon>
        <taxon>Tracheophyta</taxon>
        <taxon>Spermatophyta</taxon>
        <taxon>Magnoliopsida</taxon>
        <taxon>eudicotyledons</taxon>
        <taxon>Gunneridae</taxon>
        <taxon>Pentapetalae</taxon>
        <taxon>rosids</taxon>
        <taxon>fabids</taxon>
        <taxon>Malpighiales</taxon>
        <taxon>Erythroxylaceae</taxon>
        <taxon>Erythroxylum</taxon>
    </lineage>
</organism>
<dbReference type="InterPro" id="IPR043325">
    <property type="entry name" value="LTSS"/>
</dbReference>
<keyword evidence="10" id="KW-0812">Transmembrane</keyword>
<evidence type="ECO:0000256" key="9">
    <source>
        <dbReference type="SAM" id="MobiDB-lite"/>
    </source>
</evidence>
<dbReference type="Gene3D" id="1.10.110.10">
    <property type="entry name" value="Plant lipid-transfer and hydrophobic proteins"/>
    <property type="match status" value="1"/>
</dbReference>
<keyword evidence="8" id="KW-0449">Lipoprotein</keyword>
<keyword evidence="10" id="KW-0472">Membrane</keyword>
<dbReference type="AlphaFoldDB" id="A0AAV8STL7"/>
<evidence type="ECO:0000256" key="1">
    <source>
        <dbReference type="ARBA" id="ARBA00004609"/>
    </source>
</evidence>
<keyword evidence="3" id="KW-1003">Cell membrane</keyword>
<dbReference type="CDD" id="cd00010">
    <property type="entry name" value="AAI_LTSS"/>
    <property type="match status" value="1"/>
</dbReference>
<keyword evidence="5 11" id="KW-0732">Signal</keyword>
<feature type="chain" id="PRO_5043328372" description="Bifunctional inhibitor/plant lipid transfer protein/seed storage helical domain-containing protein" evidence="11">
    <location>
        <begin position="25"/>
        <end position="183"/>
    </location>
</feature>
<evidence type="ECO:0000259" key="12">
    <source>
        <dbReference type="SMART" id="SM00499"/>
    </source>
</evidence>
<comment type="caution">
    <text evidence="13">The sequence shown here is derived from an EMBL/GenBank/DDBJ whole genome shotgun (WGS) entry which is preliminary data.</text>
</comment>
<feature type="signal peptide" evidence="11">
    <location>
        <begin position="1"/>
        <end position="24"/>
    </location>
</feature>
<keyword evidence="6" id="KW-1015">Disulfide bond</keyword>
<comment type="subcellular location">
    <subcellularLocation>
        <location evidence="1">Cell membrane</location>
        <topology evidence="1">Lipid-anchor</topology>
        <topology evidence="1">GPI-anchor</topology>
    </subcellularLocation>
</comment>
<evidence type="ECO:0000313" key="13">
    <source>
        <dbReference type="EMBL" id="KAJ8755631.1"/>
    </source>
</evidence>
<keyword evidence="14" id="KW-1185">Reference proteome</keyword>
<evidence type="ECO:0000256" key="8">
    <source>
        <dbReference type="ARBA" id="ARBA00023288"/>
    </source>
</evidence>
<evidence type="ECO:0000256" key="3">
    <source>
        <dbReference type="ARBA" id="ARBA00022475"/>
    </source>
</evidence>
<dbReference type="InterPro" id="IPR036312">
    <property type="entry name" value="Bifun_inhib/LTP/seed_sf"/>
</dbReference>
<feature type="domain" description="Bifunctional inhibitor/plant lipid transfer protein/seed storage helical" evidence="12">
    <location>
        <begin position="33"/>
        <end position="110"/>
    </location>
</feature>
<evidence type="ECO:0000256" key="2">
    <source>
        <dbReference type="ARBA" id="ARBA00009748"/>
    </source>
</evidence>
<protein>
    <recommendedName>
        <fullName evidence="12">Bifunctional inhibitor/plant lipid transfer protein/seed storage helical domain-containing protein</fullName>
    </recommendedName>
</protein>
<keyword evidence="7" id="KW-0325">Glycoprotein</keyword>
<sequence>MRTASNLVLAMTLCVLLVMVGVDGGPAPPPVDCEDLAYSSMPPCLTYVSNGSTTTEPDKSCCSGLKKVIGTDADCLCWILKNSAQMGVTLNATRAVNLPAACKLKSPVNCSSDAKPPSASPAPTAPTTPSKPATPPTPDDGPGASGGGKGPAPTPSQKSDSGGLAISIGAFIAGLLIAFVPSF</sequence>
<dbReference type="FunFam" id="1.10.110.10:FF:000001">
    <property type="entry name" value="Bifunctional inhibitor/lipid-transfer protein/seed storage 2S albumin superfamily protein"/>
    <property type="match status" value="1"/>
</dbReference>
<evidence type="ECO:0000256" key="10">
    <source>
        <dbReference type="SAM" id="Phobius"/>
    </source>
</evidence>
<dbReference type="Proteomes" id="UP001159364">
    <property type="component" value="Linkage Group LG09"/>
</dbReference>
<gene>
    <name evidence="13" type="ORF">K2173_022226</name>
</gene>
<dbReference type="SMART" id="SM00499">
    <property type="entry name" value="AAI"/>
    <property type="match status" value="1"/>
</dbReference>
<dbReference type="PANTHER" id="PTHR33044">
    <property type="entry name" value="BIFUNCTIONAL INHIBITOR/LIPID-TRANSFER PROTEIN/SEED STORAGE 2S ALBUMIN SUPERFAMILY PROTEIN-RELATED"/>
    <property type="match status" value="1"/>
</dbReference>
<evidence type="ECO:0000256" key="6">
    <source>
        <dbReference type="ARBA" id="ARBA00023157"/>
    </source>
</evidence>
<dbReference type="GO" id="GO:0005886">
    <property type="term" value="C:plasma membrane"/>
    <property type="evidence" value="ECO:0007669"/>
    <property type="project" value="UniProtKB-SubCell"/>
</dbReference>
<evidence type="ECO:0000256" key="4">
    <source>
        <dbReference type="ARBA" id="ARBA00022622"/>
    </source>
</evidence>
<evidence type="ECO:0000313" key="14">
    <source>
        <dbReference type="Proteomes" id="UP001159364"/>
    </source>
</evidence>
<evidence type="ECO:0000256" key="7">
    <source>
        <dbReference type="ARBA" id="ARBA00023180"/>
    </source>
</evidence>
<proteinExistence type="inferred from homology"/>
<name>A0AAV8STL7_9ROSI</name>
<evidence type="ECO:0000256" key="5">
    <source>
        <dbReference type="ARBA" id="ARBA00022729"/>
    </source>
</evidence>
<feature type="transmembrane region" description="Helical" evidence="10">
    <location>
        <begin position="162"/>
        <end position="180"/>
    </location>
</feature>
<accession>A0AAV8STL7</accession>
<dbReference type="EMBL" id="JAIWQS010000009">
    <property type="protein sequence ID" value="KAJ8755631.1"/>
    <property type="molecule type" value="Genomic_DNA"/>
</dbReference>